<feature type="domain" description="YdhG-like" evidence="1">
    <location>
        <begin position="25"/>
        <end position="127"/>
    </location>
</feature>
<protein>
    <recommendedName>
        <fullName evidence="1">YdhG-like domain-containing protein</fullName>
    </recommendedName>
</protein>
<sequence length="131" mass="13878">MVKVAPNPPPSVDAALAVHPEAIQTVLHELRALILDVASVTDGIGDVTETLKWGQPSFSVPTGTPLRIGVTKAGAPALFVHCQTTVIADARAVFSGDLRFEGNRAVVFDTDTALPESALRHVIRAALTYRL</sequence>
<name>A0A1M5NFL2_9RHOB</name>
<dbReference type="Pfam" id="PF08818">
    <property type="entry name" value="DUF1801"/>
    <property type="match status" value="1"/>
</dbReference>
<evidence type="ECO:0000313" key="3">
    <source>
        <dbReference type="Proteomes" id="UP000184221"/>
    </source>
</evidence>
<dbReference type="Proteomes" id="UP000184221">
    <property type="component" value="Unassembled WGS sequence"/>
</dbReference>
<accession>A0A1M5NFL2</accession>
<evidence type="ECO:0000259" key="1">
    <source>
        <dbReference type="Pfam" id="PF08818"/>
    </source>
</evidence>
<dbReference type="InterPro" id="IPR014922">
    <property type="entry name" value="YdhG-like"/>
</dbReference>
<reference evidence="2 3" key="1">
    <citation type="submission" date="2016-11" db="EMBL/GenBank/DDBJ databases">
        <authorList>
            <person name="Jaros S."/>
            <person name="Januszkiewicz K."/>
            <person name="Wedrychowicz H."/>
        </authorList>
    </citation>
    <scope>NUCLEOTIDE SEQUENCE [LARGE SCALE GENOMIC DNA]</scope>
    <source>
        <strain evidence="2 3">DSM 29431</strain>
    </source>
</reference>
<proteinExistence type="predicted"/>
<dbReference type="OrthoDB" id="328972at2"/>
<dbReference type="AlphaFoldDB" id="A0A1M5NFL2"/>
<dbReference type="STRING" id="996342.SAMN05443551_0907"/>
<keyword evidence="3" id="KW-1185">Reference proteome</keyword>
<dbReference type="EMBL" id="FQXC01000001">
    <property type="protein sequence ID" value="SHG88308.1"/>
    <property type="molecule type" value="Genomic_DNA"/>
</dbReference>
<gene>
    <name evidence="2" type="ORF">SAMN05443551_0907</name>
</gene>
<evidence type="ECO:0000313" key="2">
    <source>
        <dbReference type="EMBL" id="SHG88308.1"/>
    </source>
</evidence>
<organism evidence="2 3">
    <name type="scientific">Marivita hallyeonensis</name>
    <dbReference type="NCBI Taxonomy" id="996342"/>
    <lineage>
        <taxon>Bacteria</taxon>
        <taxon>Pseudomonadati</taxon>
        <taxon>Pseudomonadota</taxon>
        <taxon>Alphaproteobacteria</taxon>
        <taxon>Rhodobacterales</taxon>
        <taxon>Roseobacteraceae</taxon>
        <taxon>Marivita</taxon>
    </lineage>
</organism>
<dbReference type="SUPFAM" id="SSF159888">
    <property type="entry name" value="YdhG-like"/>
    <property type="match status" value="1"/>
</dbReference>